<protein>
    <submittedName>
        <fullName evidence="2">Glycosyltransferase involved in cell wall biosynthesis</fullName>
    </submittedName>
</protein>
<dbReference type="Gene3D" id="3.40.50.2000">
    <property type="entry name" value="Glycogen Phosphorylase B"/>
    <property type="match status" value="1"/>
</dbReference>
<dbReference type="Pfam" id="PF13579">
    <property type="entry name" value="Glyco_trans_4_4"/>
    <property type="match status" value="1"/>
</dbReference>
<gene>
    <name evidence="2" type="ORF">EV688_11418</name>
</gene>
<dbReference type="Proteomes" id="UP000294980">
    <property type="component" value="Unassembled WGS sequence"/>
</dbReference>
<evidence type="ECO:0000313" key="3">
    <source>
        <dbReference type="Proteomes" id="UP000294980"/>
    </source>
</evidence>
<evidence type="ECO:0000259" key="1">
    <source>
        <dbReference type="Pfam" id="PF13579"/>
    </source>
</evidence>
<evidence type="ECO:0000313" key="2">
    <source>
        <dbReference type="EMBL" id="TCO74305.1"/>
    </source>
</evidence>
<dbReference type="RefSeq" id="WP_162883970.1">
    <property type="nucleotide sequence ID" value="NZ_SLWX01000014.1"/>
</dbReference>
<accession>A0A4R2L583</accession>
<sequence length="411" mass="46150">MLLIAYHFPPVRVSSGLQRTLANTRYLPDAGWTPVVITANPRAYRDVDSGQLKDIPRGTAVHRCAALDTSRHLAVGGRYISWMALPDPWSSWVPFAVMRSLWEVKTKKIDIVWSTFPIASAHLIALIVTKITRLPWIADFRDSMTEDDYPTDKRKWSVYRWIEEKTIRHCRFAIFTTESAAAMYAARYPEEPSAKWQVIPNGYDETIFEEIETAIKTQPTAGNPLTILHGGVIYPSERDPTAFFDALKSLRDAEKITAETFQVKLRASGHDSVIRPMLEMRNLTDIVTLLPPLPFRKAVEEAFASDALLILQGKSCDHQIPAKLYEYFRAGKPILVLANSDGDTARTANEAGIRVTASLECKGSIQGLLEHFLAGPDNPDLTPTRDQVSRYSRKAGVLQLGRLAWRIIGCK</sequence>
<keyword evidence="2" id="KW-0808">Transferase</keyword>
<proteinExistence type="predicted"/>
<reference evidence="2 3" key="1">
    <citation type="submission" date="2019-03" db="EMBL/GenBank/DDBJ databases">
        <title>Genomic Encyclopedia of Type Strains, Phase IV (KMG-IV): sequencing the most valuable type-strain genomes for metagenomic binning, comparative biology and taxonomic classification.</title>
        <authorList>
            <person name="Goeker M."/>
        </authorList>
    </citation>
    <scope>NUCLEOTIDE SEQUENCE [LARGE SCALE GENOMIC DNA]</scope>
    <source>
        <strain evidence="2 3">DSM 23344</strain>
    </source>
</reference>
<dbReference type="EMBL" id="SLWX01000014">
    <property type="protein sequence ID" value="TCO74305.1"/>
    <property type="molecule type" value="Genomic_DNA"/>
</dbReference>
<organism evidence="2 3">
    <name type="scientific">Chromatocurvus halotolerans</name>
    <dbReference type="NCBI Taxonomy" id="1132028"/>
    <lineage>
        <taxon>Bacteria</taxon>
        <taxon>Pseudomonadati</taxon>
        <taxon>Pseudomonadota</taxon>
        <taxon>Gammaproteobacteria</taxon>
        <taxon>Cellvibrionales</taxon>
        <taxon>Halieaceae</taxon>
        <taxon>Chromatocurvus</taxon>
    </lineage>
</organism>
<dbReference type="AlphaFoldDB" id="A0A4R2L583"/>
<dbReference type="GO" id="GO:0016757">
    <property type="term" value="F:glycosyltransferase activity"/>
    <property type="evidence" value="ECO:0007669"/>
    <property type="project" value="UniProtKB-ARBA"/>
</dbReference>
<keyword evidence="3" id="KW-1185">Reference proteome</keyword>
<name>A0A4R2L583_9GAMM</name>
<dbReference type="InterPro" id="IPR028098">
    <property type="entry name" value="Glyco_trans_4-like_N"/>
</dbReference>
<feature type="domain" description="Glycosyltransferase subfamily 4-like N-terminal" evidence="1">
    <location>
        <begin position="19"/>
        <end position="202"/>
    </location>
</feature>
<comment type="caution">
    <text evidence="2">The sequence shown here is derived from an EMBL/GenBank/DDBJ whole genome shotgun (WGS) entry which is preliminary data.</text>
</comment>
<dbReference type="SUPFAM" id="SSF53756">
    <property type="entry name" value="UDP-Glycosyltransferase/glycogen phosphorylase"/>
    <property type="match status" value="1"/>
</dbReference>